<evidence type="ECO:0000256" key="1">
    <source>
        <dbReference type="SAM" id="MobiDB-lite"/>
    </source>
</evidence>
<proteinExistence type="predicted"/>
<gene>
    <name evidence="2" type="ORF">F9C29_33395</name>
</gene>
<feature type="non-terminal residue" evidence="2">
    <location>
        <position position="152"/>
    </location>
</feature>
<dbReference type="Proteomes" id="UP000476281">
    <property type="component" value="Unassembled WGS sequence"/>
</dbReference>
<organism evidence="2 3">
    <name type="scientific">Enterobacter hormaechei</name>
    <dbReference type="NCBI Taxonomy" id="158836"/>
    <lineage>
        <taxon>Bacteria</taxon>
        <taxon>Pseudomonadati</taxon>
        <taxon>Pseudomonadota</taxon>
        <taxon>Gammaproteobacteria</taxon>
        <taxon>Enterobacterales</taxon>
        <taxon>Enterobacteriaceae</taxon>
        <taxon>Enterobacter</taxon>
        <taxon>Enterobacter cloacae complex</taxon>
    </lineage>
</organism>
<dbReference type="EMBL" id="WBSZ01002427">
    <property type="protein sequence ID" value="KAB2436295.1"/>
    <property type="molecule type" value="Genomic_DNA"/>
</dbReference>
<feature type="compositionally biased region" description="Basic residues" evidence="1">
    <location>
        <begin position="1"/>
        <end position="12"/>
    </location>
</feature>
<comment type="caution">
    <text evidence="2">The sequence shown here is derived from an EMBL/GenBank/DDBJ whole genome shotgun (WGS) entry which is preliminary data.</text>
</comment>
<evidence type="ECO:0000313" key="2">
    <source>
        <dbReference type="EMBL" id="KAB2436295.1"/>
    </source>
</evidence>
<evidence type="ECO:0000313" key="3">
    <source>
        <dbReference type="Proteomes" id="UP000476281"/>
    </source>
</evidence>
<dbReference type="AlphaFoldDB" id="A0A6L3X386"/>
<accession>A0A6L3X386</accession>
<feature type="non-terminal residue" evidence="2">
    <location>
        <position position="1"/>
    </location>
</feature>
<reference evidence="2 3" key="1">
    <citation type="submission" date="2019-09" db="EMBL/GenBank/DDBJ databases">
        <title>Reversal of blaTEM antimicrobial resistance by CRISPR-Cas9 in clinical E. coli and other Enterobacteriaceae strains.</title>
        <authorList>
            <person name="Tagliaferri T."/>
            <person name="Guimaraes N."/>
            <person name="Pereira M."/>
            <person name="Felicori L."/>
            <person name="Horz H.-P."/>
            <person name="Santos S."/>
            <person name="Mendes T."/>
        </authorList>
    </citation>
    <scope>NUCLEOTIDE SEQUENCE [LARGE SCALE GENOMIC DNA]</scope>
    <source>
        <strain evidence="2 3">E2_blaTEM_MG</strain>
    </source>
</reference>
<protein>
    <submittedName>
        <fullName evidence="2">Type VI secretion system membrane subunit TssM</fullName>
    </submittedName>
</protein>
<feature type="region of interest" description="Disordered" evidence="1">
    <location>
        <begin position="1"/>
        <end position="38"/>
    </location>
</feature>
<sequence>GPNAPRRRRVHNMSKVLTRSRTAPAPEDAQKAEDQSNRATRTLEALVSNGDNAPTQGAVVTQAPEQLVTDHYAPMIELAQPLEKGGKTIVFDDFLKQVDELYRYLTAVQDAANSGMPAPGGDAISRLQASAGRPPGGLQTLLSNCLLYTSGA</sequence>
<name>A0A6L3X386_9ENTR</name>